<evidence type="ECO:0000256" key="3">
    <source>
        <dbReference type="ARBA" id="ARBA00023163"/>
    </source>
</evidence>
<dbReference type="RefSeq" id="WP_178040010.1">
    <property type="nucleotide sequence ID" value="NZ_JBBMFE010000005.1"/>
</dbReference>
<evidence type="ECO:0000259" key="4">
    <source>
        <dbReference type="PROSITE" id="PS50932"/>
    </source>
</evidence>
<dbReference type="SMART" id="SM00354">
    <property type="entry name" value="HTH_LACI"/>
    <property type="match status" value="1"/>
</dbReference>
<evidence type="ECO:0000256" key="1">
    <source>
        <dbReference type="ARBA" id="ARBA00023015"/>
    </source>
</evidence>
<comment type="caution">
    <text evidence="5">The sequence shown here is derived from an EMBL/GenBank/DDBJ whole genome shotgun (WGS) entry which is preliminary data.</text>
</comment>
<dbReference type="Gene3D" id="3.40.50.2300">
    <property type="match status" value="2"/>
</dbReference>
<dbReference type="Pfam" id="PF13416">
    <property type="entry name" value="SBP_bac_8"/>
    <property type="match status" value="1"/>
</dbReference>
<dbReference type="PANTHER" id="PTHR30146:SF154">
    <property type="entry name" value="TRANSCRIPTION REGULATOR, MEMBER OF GALR FAMILY"/>
    <property type="match status" value="1"/>
</dbReference>
<dbReference type="Proteomes" id="UP001438008">
    <property type="component" value="Unassembled WGS sequence"/>
</dbReference>
<dbReference type="CDD" id="cd06267">
    <property type="entry name" value="PBP1_LacI_sugar_binding-like"/>
    <property type="match status" value="1"/>
</dbReference>
<dbReference type="SUPFAM" id="SSF53850">
    <property type="entry name" value="Periplasmic binding protein-like II"/>
    <property type="match status" value="1"/>
</dbReference>
<dbReference type="InterPro" id="IPR001761">
    <property type="entry name" value="Peripla_BP/Lac1_sug-bd_dom"/>
</dbReference>
<dbReference type="PROSITE" id="PS50932">
    <property type="entry name" value="HTH_LACI_2"/>
    <property type="match status" value="1"/>
</dbReference>
<dbReference type="Gene3D" id="1.10.260.40">
    <property type="entry name" value="lambda repressor-like DNA-binding domains"/>
    <property type="match status" value="1"/>
</dbReference>
<dbReference type="PROSITE" id="PS00356">
    <property type="entry name" value="HTH_LACI_1"/>
    <property type="match status" value="1"/>
</dbReference>
<dbReference type="SUPFAM" id="SSF47413">
    <property type="entry name" value="lambda repressor-like DNA-binding domains"/>
    <property type="match status" value="1"/>
</dbReference>
<feature type="domain" description="HTH lacI-type" evidence="4">
    <location>
        <begin position="2"/>
        <end position="56"/>
    </location>
</feature>
<keyword evidence="2" id="KW-0238">DNA-binding</keyword>
<evidence type="ECO:0000313" key="6">
    <source>
        <dbReference type="Proteomes" id="UP001438008"/>
    </source>
</evidence>
<dbReference type="InterPro" id="IPR000843">
    <property type="entry name" value="HTH_LacI"/>
</dbReference>
<sequence length="761" mass="86542">MATIKDVARQAGVSIATVSNYLNQTKPVSKEAALRIQAAVDALQYAPNLSAKSLKSNSYMDIGIVLPNFDDPYYVQMFQGIESTFQNTGYFTNLAFSYDIPDFERNITYNFLKKKIKGMILISCQPDSWKFYYDHFTSDQNRPLVLIDRDIHSLDANFVSFDNQSVIRRMTAGLLEQGYRQIFLLSGPQSFECEHKCILGFQEVFLASSLPYDPAFLVKTNLSKEDAFRKTIQLLRNTRPEALITTSETIADGAIEALTLLGFRSDEIPVLTLGEEHWNLYTKSFASVSAPRPAIKLGQTAAGLLLEQLNSPLTKENEKIILPDTCPNYRIPPLPTREKCLTDEPACTKKLRILMVNTPQVHTLQGLLRNFENNTGIKAEVTILPHHYLYETILQKHQAQEEEPYDVFMYDIPWLSALATNHVLADITKEIRDLDLSIFLPDCLKYFSEFNHRYYGIPFMYAPQILYYRKDLFENPELKALYERQNNISLRPPLTLKEFHTVADFFTCHTDAIPYGISIPAAYNECLAPEIYMRLNAYGSGVFDSKGNVCLDRPSSLKAYIHLLRSVRSAKPDFRSADDVSIVQDFLNGNTAMLITYPSFLTDVVDLRKSSMVGSIGYHHIPGKSPLLGGWSLGISSRSSRKQEAFSFLKWICDEQTANYFALLGGQSAITSTYTNDELNKLYPWLPLYLDTYQYTRPTLPPRLKNGVILSQNDIDAIVCKWIYKILDQEIEVQDAITNTHRELEQLTTSLLQSSYPSEKP</sequence>
<dbReference type="PANTHER" id="PTHR30146">
    <property type="entry name" value="LACI-RELATED TRANSCRIPTIONAL REPRESSOR"/>
    <property type="match status" value="1"/>
</dbReference>
<gene>
    <name evidence="5" type="ORF">WMO29_07190</name>
</gene>
<dbReference type="InterPro" id="IPR006059">
    <property type="entry name" value="SBP"/>
</dbReference>
<protein>
    <submittedName>
        <fullName evidence="5">Extracellular solute-binding protein</fullName>
    </submittedName>
</protein>
<dbReference type="EMBL" id="JBBMFE010000005">
    <property type="protein sequence ID" value="MEQ2472272.1"/>
    <property type="molecule type" value="Genomic_DNA"/>
</dbReference>
<keyword evidence="3" id="KW-0804">Transcription</keyword>
<dbReference type="InterPro" id="IPR028082">
    <property type="entry name" value="Peripla_BP_I"/>
</dbReference>
<evidence type="ECO:0000256" key="2">
    <source>
        <dbReference type="ARBA" id="ARBA00023125"/>
    </source>
</evidence>
<dbReference type="Gene3D" id="3.40.190.10">
    <property type="entry name" value="Periplasmic binding protein-like II"/>
    <property type="match status" value="2"/>
</dbReference>
<dbReference type="Pfam" id="PF00532">
    <property type="entry name" value="Peripla_BP_1"/>
    <property type="match status" value="1"/>
</dbReference>
<proteinExistence type="predicted"/>
<reference evidence="5 6" key="1">
    <citation type="submission" date="2024-03" db="EMBL/GenBank/DDBJ databases">
        <title>Human intestinal bacterial collection.</title>
        <authorList>
            <person name="Pauvert C."/>
            <person name="Hitch T.C.A."/>
            <person name="Clavel T."/>
        </authorList>
    </citation>
    <scope>NUCLEOTIDE SEQUENCE [LARGE SCALE GENOMIC DNA]</scope>
    <source>
        <strain evidence="5 6">CLA-AA-H132</strain>
    </source>
</reference>
<accession>A0ABV1FFU9</accession>
<dbReference type="PRINTS" id="PR00036">
    <property type="entry name" value="HTHLACI"/>
</dbReference>
<dbReference type="SUPFAM" id="SSF53822">
    <property type="entry name" value="Periplasmic binding protein-like I"/>
    <property type="match status" value="1"/>
</dbReference>
<keyword evidence="1" id="KW-0805">Transcription regulation</keyword>
<dbReference type="InterPro" id="IPR010982">
    <property type="entry name" value="Lambda_DNA-bd_dom_sf"/>
</dbReference>
<evidence type="ECO:0000313" key="5">
    <source>
        <dbReference type="EMBL" id="MEQ2472272.1"/>
    </source>
</evidence>
<organism evidence="5 6">
    <name type="scientific">Laedolimicola intestinihominis</name>
    <dbReference type="NCBI Taxonomy" id="3133166"/>
    <lineage>
        <taxon>Bacteria</taxon>
        <taxon>Bacillati</taxon>
        <taxon>Bacillota</taxon>
        <taxon>Clostridia</taxon>
        <taxon>Lachnospirales</taxon>
        <taxon>Lachnospiraceae</taxon>
        <taxon>Laedolimicola</taxon>
    </lineage>
</organism>
<dbReference type="CDD" id="cd01392">
    <property type="entry name" value="HTH_LacI"/>
    <property type="match status" value="1"/>
</dbReference>
<dbReference type="Pfam" id="PF00356">
    <property type="entry name" value="LacI"/>
    <property type="match status" value="1"/>
</dbReference>
<name>A0ABV1FFU9_9FIRM</name>
<keyword evidence="6" id="KW-1185">Reference proteome</keyword>